<name>A0A2V3IEN8_9FLOR</name>
<evidence type="ECO:0000256" key="1">
    <source>
        <dbReference type="SAM" id="MobiDB-lite"/>
    </source>
</evidence>
<protein>
    <submittedName>
        <fullName evidence="2">Uncharacterized protein</fullName>
    </submittedName>
</protein>
<comment type="caution">
    <text evidence="2">The sequence shown here is derived from an EMBL/GenBank/DDBJ whole genome shotgun (WGS) entry which is preliminary data.</text>
</comment>
<dbReference type="EMBL" id="NBIV01000558">
    <property type="protein sequence ID" value="PXF39660.1"/>
    <property type="molecule type" value="Genomic_DNA"/>
</dbReference>
<evidence type="ECO:0000313" key="2">
    <source>
        <dbReference type="EMBL" id="PXF39660.1"/>
    </source>
</evidence>
<gene>
    <name evidence="2" type="ORF">BWQ96_10637</name>
</gene>
<accession>A0A2V3IEN8</accession>
<dbReference type="AlphaFoldDB" id="A0A2V3IEN8"/>
<feature type="region of interest" description="Disordered" evidence="1">
    <location>
        <begin position="13"/>
        <end position="32"/>
    </location>
</feature>
<evidence type="ECO:0000313" key="3">
    <source>
        <dbReference type="Proteomes" id="UP000247409"/>
    </source>
</evidence>
<dbReference type="Proteomes" id="UP000247409">
    <property type="component" value="Unassembled WGS sequence"/>
</dbReference>
<organism evidence="2 3">
    <name type="scientific">Gracilariopsis chorda</name>
    <dbReference type="NCBI Taxonomy" id="448386"/>
    <lineage>
        <taxon>Eukaryota</taxon>
        <taxon>Rhodophyta</taxon>
        <taxon>Florideophyceae</taxon>
        <taxon>Rhodymeniophycidae</taxon>
        <taxon>Gracilariales</taxon>
        <taxon>Gracilariaceae</taxon>
        <taxon>Gracilariopsis</taxon>
    </lineage>
</organism>
<sequence length="225" mass="25652">MLSFDDIEDTCEGLPTYMDTNTTTRRTSHRNDGQIGEVYHPEHAKVSLVIIPDLCHTEEGLAKPKAKNNGRRQQLIPQKLGSRQENRTTREVLGSIYVKTSSLIESEHVITTPINHSDAFAKGTMDTASTSDEYQELLYSREEYEKRYTPEASSEDTIGIWSRNKRVQVFQINERNRSSDPFHEQMFCHRPGMNDFSPSDAFLKFSVDTEASVLTASRETGDLRD</sequence>
<keyword evidence="3" id="KW-1185">Reference proteome</keyword>
<reference evidence="2 3" key="1">
    <citation type="journal article" date="2018" name="Mol. Biol. Evol.">
        <title>Analysis of the draft genome of the red seaweed Gracilariopsis chorda provides insights into genome size evolution in Rhodophyta.</title>
        <authorList>
            <person name="Lee J."/>
            <person name="Yang E.C."/>
            <person name="Graf L."/>
            <person name="Yang J.H."/>
            <person name="Qiu H."/>
            <person name="Zel Zion U."/>
            <person name="Chan C.X."/>
            <person name="Stephens T.G."/>
            <person name="Weber A.P.M."/>
            <person name="Boo G.H."/>
            <person name="Boo S.M."/>
            <person name="Kim K.M."/>
            <person name="Shin Y."/>
            <person name="Jung M."/>
            <person name="Lee S.J."/>
            <person name="Yim H.S."/>
            <person name="Lee J.H."/>
            <person name="Bhattacharya D."/>
            <person name="Yoon H.S."/>
        </authorList>
    </citation>
    <scope>NUCLEOTIDE SEQUENCE [LARGE SCALE GENOMIC DNA]</scope>
    <source>
        <strain evidence="2 3">SKKU-2015</strain>
        <tissue evidence="2">Whole body</tissue>
    </source>
</reference>
<proteinExistence type="predicted"/>
<feature type="region of interest" description="Disordered" evidence="1">
    <location>
        <begin position="61"/>
        <end position="87"/>
    </location>
</feature>